<evidence type="ECO:0000313" key="1">
    <source>
        <dbReference type="EMBL" id="CAG8753742.1"/>
    </source>
</evidence>
<sequence>SFAILIMSPSAVTPGNGIGIANLPNQRHKIVAKRGTNFTLMVVGESGLGKTTFINTLFTTTIKEKKNQAKRHAKQTEKTVEIEITKAELEEKMFNVKLTVIDTPGFGDYVNNRDSWLPIVEFIDDQHESYMRQEQQPHRKEKLDMRVHACLYFIRPTGHT</sequence>
<gene>
    <name evidence="1" type="ORF">DHETER_LOCUS14805</name>
</gene>
<feature type="non-terminal residue" evidence="1">
    <location>
        <position position="1"/>
    </location>
</feature>
<dbReference type="EMBL" id="CAJVPU010047513">
    <property type="protein sequence ID" value="CAG8753742.1"/>
    <property type="molecule type" value="Genomic_DNA"/>
</dbReference>
<organism evidence="1 2">
    <name type="scientific">Dentiscutata heterogama</name>
    <dbReference type="NCBI Taxonomy" id="1316150"/>
    <lineage>
        <taxon>Eukaryota</taxon>
        <taxon>Fungi</taxon>
        <taxon>Fungi incertae sedis</taxon>
        <taxon>Mucoromycota</taxon>
        <taxon>Glomeromycotina</taxon>
        <taxon>Glomeromycetes</taxon>
        <taxon>Diversisporales</taxon>
        <taxon>Gigasporaceae</taxon>
        <taxon>Dentiscutata</taxon>
    </lineage>
</organism>
<comment type="caution">
    <text evidence="1">The sequence shown here is derived from an EMBL/GenBank/DDBJ whole genome shotgun (WGS) entry which is preliminary data.</text>
</comment>
<reference evidence="1" key="1">
    <citation type="submission" date="2021-06" db="EMBL/GenBank/DDBJ databases">
        <authorList>
            <person name="Kallberg Y."/>
            <person name="Tangrot J."/>
            <person name="Rosling A."/>
        </authorList>
    </citation>
    <scope>NUCLEOTIDE SEQUENCE</scope>
    <source>
        <strain evidence="1">IL203A</strain>
    </source>
</reference>
<keyword evidence="2" id="KW-1185">Reference proteome</keyword>
<evidence type="ECO:0000313" key="2">
    <source>
        <dbReference type="Proteomes" id="UP000789702"/>
    </source>
</evidence>
<name>A0ACA9QI28_9GLOM</name>
<protein>
    <submittedName>
        <fullName evidence="1">15258_t:CDS:1</fullName>
    </submittedName>
</protein>
<proteinExistence type="predicted"/>
<dbReference type="Proteomes" id="UP000789702">
    <property type="component" value="Unassembled WGS sequence"/>
</dbReference>
<feature type="non-terminal residue" evidence="1">
    <location>
        <position position="160"/>
    </location>
</feature>
<accession>A0ACA9QI28</accession>